<keyword evidence="1" id="KW-0547">Nucleotide-binding</keyword>
<dbReference type="GO" id="GO:0000166">
    <property type="term" value="F:nucleotide binding"/>
    <property type="evidence" value="ECO:0007669"/>
    <property type="project" value="UniProtKB-KW"/>
</dbReference>
<dbReference type="Pfam" id="PF07683">
    <property type="entry name" value="CobW_C"/>
    <property type="match status" value="1"/>
</dbReference>
<comment type="similarity">
    <text evidence="4">Belongs to the SIMIBI class G3E GTPase family. ZNG1 subfamily.</text>
</comment>
<reference evidence="7" key="1">
    <citation type="submission" date="2020-08" db="EMBL/GenBank/DDBJ databases">
        <title>Genome public.</title>
        <authorList>
            <person name="Liu C."/>
            <person name="Sun Q."/>
        </authorList>
    </citation>
    <scope>NUCLEOTIDE SEQUENCE</scope>
    <source>
        <strain evidence="7">BX22</strain>
    </source>
</reference>
<dbReference type="GO" id="GO:0005737">
    <property type="term" value="C:cytoplasm"/>
    <property type="evidence" value="ECO:0007669"/>
    <property type="project" value="TreeGrafter"/>
</dbReference>
<evidence type="ECO:0000256" key="3">
    <source>
        <dbReference type="ARBA" id="ARBA00023186"/>
    </source>
</evidence>
<dbReference type="InterPro" id="IPR027417">
    <property type="entry name" value="P-loop_NTPase"/>
</dbReference>
<organism evidence="7 8">
    <name type="scientific">Ornithinibacillus hominis</name>
    <dbReference type="NCBI Taxonomy" id="2763055"/>
    <lineage>
        <taxon>Bacteria</taxon>
        <taxon>Bacillati</taxon>
        <taxon>Bacillota</taxon>
        <taxon>Bacilli</taxon>
        <taxon>Bacillales</taxon>
        <taxon>Bacillaceae</taxon>
        <taxon>Ornithinibacillus</taxon>
    </lineage>
</organism>
<comment type="catalytic activity">
    <reaction evidence="5">
        <text>GTP + H2O = GDP + phosphate + H(+)</text>
        <dbReference type="Rhea" id="RHEA:19669"/>
        <dbReference type="ChEBI" id="CHEBI:15377"/>
        <dbReference type="ChEBI" id="CHEBI:15378"/>
        <dbReference type="ChEBI" id="CHEBI:37565"/>
        <dbReference type="ChEBI" id="CHEBI:43474"/>
        <dbReference type="ChEBI" id="CHEBI:58189"/>
    </reaction>
    <physiologicalReaction direction="left-to-right" evidence="5">
        <dbReference type="Rhea" id="RHEA:19670"/>
    </physiologicalReaction>
</comment>
<gene>
    <name evidence="7" type="ORF">H8S33_10890</name>
</gene>
<evidence type="ECO:0000256" key="1">
    <source>
        <dbReference type="ARBA" id="ARBA00022741"/>
    </source>
</evidence>
<protein>
    <submittedName>
        <fullName evidence="7">GTP-binding protein</fullName>
    </submittedName>
</protein>
<keyword evidence="2" id="KW-0378">Hydrolase</keyword>
<dbReference type="GO" id="GO:0016787">
    <property type="term" value="F:hydrolase activity"/>
    <property type="evidence" value="ECO:0007669"/>
    <property type="project" value="UniProtKB-KW"/>
</dbReference>
<comment type="caution">
    <text evidence="7">The sequence shown here is derived from an EMBL/GenBank/DDBJ whole genome shotgun (WGS) entry which is preliminary data.</text>
</comment>
<dbReference type="InterPro" id="IPR051316">
    <property type="entry name" value="Zinc-reg_GTPase_activator"/>
</dbReference>
<sequence length="338" mass="38991">MLKQHKIPVTILTGFLGAGKTTLLNRLLRDEQNRRAAVIINEYGDTGIDSELVIKTHEEIIEINKGCICCNVRGDLIKVLKNLIVKMAKREIHLSRIIIETTGLANPAPVIQTFLMDEVMAYWFDIDSVCTVVDSKHLPLHLEQEIAQEQIAFADLIIMNKADLVSQEELADLKLRIKKMNMTAEVITTTNSEVPINKLIGVQSFDLSAKLKIQSNLLTESHHHHHDDNVHSIILKSDKPLFLDRVNKWFTYLVQMKGESLYRYKGILNVKDIDNRVVYQGVHMLFASTEDRKWKQDEPRKSELIFIGTKLDEEELKKGFRYCIDEKFKLQTEGYFFR</sequence>
<evidence type="ECO:0000256" key="5">
    <source>
        <dbReference type="ARBA" id="ARBA00049117"/>
    </source>
</evidence>
<accession>A0A923RIM8</accession>
<keyword evidence="8" id="KW-1185">Reference proteome</keyword>
<name>A0A923RIM8_9BACI</name>
<dbReference type="RefSeq" id="WP_186870022.1">
    <property type="nucleotide sequence ID" value="NZ_JACOOL010000007.1"/>
</dbReference>
<evidence type="ECO:0000313" key="8">
    <source>
        <dbReference type="Proteomes" id="UP000637359"/>
    </source>
</evidence>
<dbReference type="SUPFAM" id="SSF52540">
    <property type="entry name" value="P-loop containing nucleoside triphosphate hydrolases"/>
    <property type="match status" value="1"/>
</dbReference>
<dbReference type="Proteomes" id="UP000637359">
    <property type="component" value="Unassembled WGS sequence"/>
</dbReference>
<evidence type="ECO:0000256" key="2">
    <source>
        <dbReference type="ARBA" id="ARBA00022801"/>
    </source>
</evidence>
<dbReference type="InterPro" id="IPR036627">
    <property type="entry name" value="CobW-likC_sf"/>
</dbReference>
<dbReference type="CDD" id="cd03112">
    <property type="entry name" value="CobW-like"/>
    <property type="match status" value="1"/>
</dbReference>
<dbReference type="InterPro" id="IPR011629">
    <property type="entry name" value="CobW-like_C"/>
</dbReference>
<keyword evidence="3" id="KW-0143">Chaperone</keyword>
<dbReference type="Gene3D" id="3.30.1220.10">
    <property type="entry name" value="CobW-like, C-terminal domain"/>
    <property type="match status" value="1"/>
</dbReference>
<dbReference type="Pfam" id="PF02492">
    <property type="entry name" value="cobW"/>
    <property type="match status" value="1"/>
</dbReference>
<evidence type="ECO:0000256" key="4">
    <source>
        <dbReference type="ARBA" id="ARBA00034320"/>
    </source>
</evidence>
<dbReference type="AlphaFoldDB" id="A0A923RIM8"/>
<evidence type="ECO:0000259" key="6">
    <source>
        <dbReference type="SMART" id="SM00833"/>
    </source>
</evidence>
<dbReference type="PANTHER" id="PTHR13748">
    <property type="entry name" value="COBW-RELATED"/>
    <property type="match status" value="1"/>
</dbReference>
<dbReference type="SMART" id="SM00833">
    <property type="entry name" value="CobW_C"/>
    <property type="match status" value="1"/>
</dbReference>
<feature type="domain" description="CobW C-terminal" evidence="6">
    <location>
        <begin position="230"/>
        <end position="324"/>
    </location>
</feature>
<dbReference type="InterPro" id="IPR003495">
    <property type="entry name" value="CobW/HypB/UreG_nucleotide-bd"/>
</dbReference>
<dbReference type="Gene3D" id="3.40.50.300">
    <property type="entry name" value="P-loop containing nucleotide triphosphate hydrolases"/>
    <property type="match status" value="1"/>
</dbReference>
<dbReference type="SUPFAM" id="SSF90002">
    <property type="entry name" value="Hypothetical protein YjiA, C-terminal domain"/>
    <property type="match status" value="1"/>
</dbReference>
<dbReference type="PANTHER" id="PTHR13748:SF62">
    <property type="entry name" value="COBW DOMAIN-CONTAINING PROTEIN"/>
    <property type="match status" value="1"/>
</dbReference>
<evidence type="ECO:0000313" key="7">
    <source>
        <dbReference type="EMBL" id="MBC5637310.1"/>
    </source>
</evidence>
<proteinExistence type="inferred from homology"/>
<dbReference type="EMBL" id="JACOOL010000007">
    <property type="protein sequence ID" value="MBC5637310.1"/>
    <property type="molecule type" value="Genomic_DNA"/>
</dbReference>